<evidence type="ECO:0000256" key="6">
    <source>
        <dbReference type="ARBA" id="ARBA00023049"/>
    </source>
</evidence>
<dbReference type="SUPFAM" id="SSF53187">
    <property type="entry name" value="Zn-dependent exopeptidases"/>
    <property type="match status" value="1"/>
</dbReference>
<name>A0A561V7V4_9PSEU</name>
<dbReference type="Gene3D" id="3.40.630.10">
    <property type="entry name" value="Zn peptidases"/>
    <property type="match status" value="1"/>
</dbReference>
<dbReference type="GO" id="GO:0004181">
    <property type="term" value="F:metallocarboxypeptidase activity"/>
    <property type="evidence" value="ECO:0007669"/>
    <property type="project" value="InterPro"/>
</dbReference>
<reference evidence="9 10" key="1">
    <citation type="submission" date="2019-06" db="EMBL/GenBank/DDBJ databases">
        <title>Sequencing the genomes of 1000 actinobacteria strains.</title>
        <authorList>
            <person name="Klenk H.-P."/>
        </authorList>
    </citation>
    <scope>NUCLEOTIDE SEQUENCE [LARGE SCALE GENOMIC DNA]</scope>
    <source>
        <strain evidence="9 10">DSM 46699</strain>
    </source>
</reference>
<sequence length="481" mass="53809">MAEQWVRLVSSSNDRRLPRGRTRVRGKGSGVFERIGKFVDAVPEFDRFAGVDELVAAMREIARQHRGLAEMRRIGTSRDGEPLWSLTVHGGEEQVLVVGGVHPNEPIGGASALHLARTLVEGEDLRAEWGCTWHIVACIDPDGTRLNEPWFEPPLTMAKYGRSFYRPATDEQVEWSFPFTYKKTAFDRVMPETDALRKLIDETRPMMLCSLHNGEYGGVFYYLSSTSPRLNEQLTSLPGRFDLPLHTGEGEAPFIEKLAPAVFRAFTAEQEYDYLDGLGIDPTERAGGESSYTYARRYGTAYLATEVPYWANADADDHTPLDVSYADLLSERAELTSETSRVLTTAFDTVRSELRTRSPHLRAMECFLPFLRTSAEADRVRARAEDNRRPAVVAERFMVTATTHSTRVRFAGMLLSALNAEIARGNDAEVLRLEHDRLTEVFDRWAAEADADVPPTPIPIRKLVGVQCGAILAAVADQLAR</sequence>
<accession>A0A561V7V4</accession>
<dbReference type="OrthoDB" id="4499135at2"/>
<dbReference type="PANTHER" id="PTHR11705:SF143">
    <property type="entry name" value="SLL0236 PROTEIN"/>
    <property type="match status" value="1"/>
</dbReference>
<dbReference type="PROSITE" id="PS52035">
    <property type="entry name" value="PEPTIDASE_M14"/>
    <property type="match status" value="1"/>
</dbReference>
<evidence type="ECO:0000256" key="2">
    <source>
        <dbReference type="ARBA" id="ARBA00005988"/>
    </source>
</evidence>
<feature type="domain" description="Peptidase M14" evidence="8">
    <location>
        <begin position="47"/>
        <end position="298"/>
    </location>
</feature>
<evidence type="ECO:0000256" key="4">
    <source>
        <dbReference type="ARBA" id="ARBA00022801"/>
    </source>
</evidence>
<comment type="caution">
    <text evidence="9">The sequence shown here is derived from an EMBL/GenBank/DDBJ whole genome shotgun (WGS) entry which is preliminary data.</text>
</comment>
<keyword evidence="4" id="KW-0378">Hydrolase</keyword>
<dbReference type="GO" id="GO:0005615">
    <property type="term" value="C:extracellular space"/>
    <property type="evidence" value="ECO:0007669"/>
    <property type="project" value="TreeGrafter"/>
</dbReference>
<keyword evidence="6" id="KW-0482">Metalloprotease</keyword>
<dbReference type="InterPro" id="IPR000834">
    <property type="entry name" value="Peptidase_M14"/>
</dbReference>
<keyword evidence="10" id="KW-1185">Reference proteome</keyword>
<evidence type="ECO:0000259" key="8">
    <source>
        <dbReference type="PROSITE" id="PS52035"/>
    </source>
</evidence>
<dbReference type="GO" id="GO:0006508">
    <property type="term" value="P:proteolysis"/>
    <property type="evidence" value="ECO:0007669"/>
    <property type="project" value="UniProtKB-KW"/>
</dbReference>
<dbReference type="GO" id="GO:0008270">
    <property type="term" value="F:zinc ion binding"/>
    <property type="evidence" value="ECO:0007669"/>
    <property type="project" value="InterPro"/>
</dbReference>
<dbReference type="SMART" id="SM00631">
    <property type="entry name" value="Zn_pept"/>
    <property type="match status" value="1"/>
</dbReference>
<evidence type="ECO:0000313" key="9">
    <source>
        <dbReference type="EMBL" id="TWG07697.1"/>
    </source>
</evidence>
<dbReference type="Proteomes" id="UP000316184">
    <property type="component" value="Unassembled WGS sequence"/>
</dbReference>
<comment type="similarity">
    <text evidence="2 7">Belongs to the peptidase M14 family.</text>
</comment>
<feature type="active site" description="Proton donor/acceptor" evidence="7">
    <location>
        <position position="269"/>
    </location>
</feature>
<comment type="cofactor">
    <cofactor evidence="1">
        <name>Zn(2+)</name>
        <dbReference type="ChEBI" id="CHEBI:29105"/>
    </cofactor>
</comment>
<dbReference type="PANTHER" id="PTHR11705">
    <property type="entry name" value="PROTEASE FAMILY M14 CARBOXYPEPTIDASE A,B"/>
    <property type="match status" value="1"/>
</dbReference>
<dbReference type="EMBL" id="VIWX01000001">
    <property type="protein sequence ID" value="TWG07697.1"/>
    <property type="molecule type" value="Genomic_DNA"/>
</dbReference>
<dbReference type="Pfam" id="PF00246">
    <property type="entry name" value="Peptidase_M14"/>
    <property type="match status" value="1"/>
</dbReference>
<proteinExistence type="inferred from homology"/>
<protein>
    <submittedName>
        <fullName evidence="9">Zinc carboxypeptidase</fullName>
    </submittedName>
</protein>
<evidence type="ECO:0000256" key="1">
    <source>
        <dbReference type="ARBA" id="ARBA00001947"/>
    </source>
</evidence>
<keyword evidence="3" id="KW-0645">Protease</keyword>
<gene>
    <name evidence="9" type="ORF">FHU35_11315</name>
</gene>
<keyword evidence="5" id="KW-0862">Zinc</keyword>
<keyword evidence="9" id="KW-0121">Carboxypeptidase</keyword>
<evidence type="ECO:0000313" key="10">
    <source>
        <dbReference type="Proteomes" id="UP000316184"/>
    </source>
</evidence>
<evidence type="ECO:0000256" key="5">
    <source>
        <dbReference type="ARBA" id="ARBA00022833"/>
    </source>
</evidence>
<evidence type="ECO:0000256" key="7">
    <source>
        <dbReference type="PROSITE-ProRule" id="PRU01379"/>
    </source>
</evidence>
<evidence type="ECO:0000256" key="3">
    <source>
        <dbReference type="ARBA" id="ARBA00022670"/>
    </source>
</evidence>
<dbReference type="AlphaFoldDB" id="A0A561V7V4"/>
<organism evidence="9 10">
    <name type="scientific">Saccharopolyspora dendranthemae</name>
    <dbReference type="NCBI Taxonomy" id="1181886"/>
    <lineage>
        <taxon>Bacteria</taxon>
        <taxon>Bacillati</taxon>
        <taxon>Actinomycetota</taxon>
        <taxon>Actinomycetes</taxon>
        <taxon>Pseudonocardiales</taxon>
        <taxon>Pseudonocardiaceae</taxon>
        <taxon>Saccharopolyspora</taxon>
    </lineage>
</organism>